<dbReference type="EMBL" id="JMCC02000102">
    <property type="protein sequence ID" value="KIG13282.1"/>
    <property type="molecule type" value="Genomic_DNA"/>
</dbReference>
<dbReference type="Pfam" id="PF00498">
    <property type="entry name" value="FHA"/>
    <property type="match status" value="1"/>
</dbReference>
<name>A0A0C2CZJ6_9BACT</name>
<dbReference type="AlphaFoldDB" id="A0A0C2CZJ6"/>
<organism evidence="2 3">
    <name type="scientific">Enhygromyxa salina</name>
    <dbReference type="NCBI Taxonomy" id="215803"/>
    <lineage>
        <taxon>Bacteria</taxon>
        <taxon>Pseudomonadati</taxon>
        <taxon>Myxococcota</taxon>
        <taxon>Polyangia</taxon>
        <taxon>Nannocystales</taxon>
        <taxon>Nannocystaceae</taxon>
        <taxon>Enhygromyxa</taxon>
    </lineage>
</organism>
<accession>A0A0C2CZJ6</accession>
<dbReference type="InterPro" id="IPR008984">
    <property type="entry name" value="SMAD_FHA_dom_sf"/>
</dbReference>
<dbReference type="CDD" id="cd00060">
    <property type="entry name" value="FHA"/>
    <property type="match status" value="1"/>
</dbReference>
<dbReference type="PANTHER" id="PTHR23308">
    <property type="entry name" value="NUCLEAR INHIBITOR OF PROTEIN PHOSPHATASE-1"/>
    <property type="match status" value="1"/>
</dbReference>
<dbReference type="SUPFAM" id="SSF49879">
    <property type="entry name" value="SMAD/FHA domain"/>
    <property type="match status" value="1"/>
</dbReference>
<evidence type="ECO:0000313" key="3">
    <source>
        <dbReference type="Proteomes" id="UP000031599"/>
    </source>
</evidence>
<sequence length="306" mass="33493">MAVLEDLAAGTEHELASVHVIGRSRGCDLCIARPSVSGLHAEIIWDGEAWWVQDLGSRNGTFLNGRRLSAGERAAVPEGATVAFGTLEHSYQLKSAAPPRMLAKATDGLVLVAVDDILCLPSPEACELSIFCEADGRWMLESDAGKRALQQRETISVGGKAWELRLPAPTQRTREVDLGSVPDVDNIGLEFAMSRDGEHVEVTLHTFAGAEALKFRSHLFLLAALARQRVADMEQEHLGVDEHGWAYRDDLLRELDIDVQLMNLWIHRVRQQLAQAGVQGAGAVIERRSGSRQLRIGVGRLTIRTG</sequence>
<dbReference type="InterPro" id="IPR050923">
    <property type="entry name" value="Cell_Proc_Reg/RNA_Proc"/>
</dbReference>
<evidence type="ECO:0000259" key="1">
    <source>
        <dbReference type="PROSITE" id="PS50006"/>
    </source>
</evidence>
<dbReference type="Gene3D" id="2.60.200.20">
    <property type="match status" value="1"/>
</dbReference>
<proteinExistence type="predicted"/>
<dbReference type="Proteomes" id="UP000031599">
    <property type="component" value="Unassembled WGS sequence"/>
</dbReference>
<dbReference type="SMART" id="SM00240">
    <property type="entry name" value="FHA"/>
    <property type="match status" value="1"/>
</dbReference>
<evidence type="ECO:0000313" key="2">
    <source>
        <dbReference type="EMBL" id="KIG13282.1"/>
    </source>
</evidence>
<reference evidence="2 3" key="1">
    <citation type="submission" date="2014-12" db="EMBL/GenBank/DDBJ databases">
        <title>Genome assembly of Enhygromyxa salina DSM 15201.</title>
        <authorList>
            <person name="Sharma G."/>
            <person name="Subramanian S."/>
        </authorList>
    </citation>
    <scope>NUCLEOTIDE SEQUENCE [LARGE SCALE GENOMIC DNA]</scope>
    <source>
        <strain evidence="2 3">DSM 15201</strain>
    </source>
</reference>
<dbReference type="InterPro" id="IPR000253">
    <property type="entry name" value="FHA_dom"/>
</dbReference>
<feature type="domain" description="FHA" evidence="1">
    <location>
        <begin position="19"/>
        <end position="68"/>
    </location>
</feature>
<gene>
    <name evidence="2" type="ORF">DB30_00377</name>
</gene>
<comment type="caution">
    <text evidence="2">The sequence shown here is derived from an EMBL/GenBank/DDBJ whole genome shotgun (WGS) entry which is preliminary data.</text>
</comment>
<dbReference type="PROSITE" id="PS50006">
    <property type="entry name" value="FHA_DOMAIN"/>
    <property type="match status" value="1"/>
</dbReference>
<protein>
    <submittedName>
        <fullName evidence="2">FHA domain protein</fullName>
    </submittedName>
</protein>
<dbReference type="RefSeq" id="WP_052556034.1">
    <property type="nucleotide sequence ID" value="NZ_JMCC02000102.1"/>
</dbReference>